<dbReference type="PANTHER" id="PTHR18916">
    <property type="entry name" value="DYNACTIN 1-RELATED MICROTUBULE-BINDING"/>
    <property type="match status" value="1"/>
</dbReference>
<feature type="coiled-coil region" evidence="1">
    <location>
        <begin position="405"/>
        <end position="780"/>
    </location>
</feature>
<feature type="coiled-coil region" evidence="1">
    <location>
        <begin position="306"/>
        <end position="340"/>
    </location>
</feature>
<dbReference type="SUPFAM" id="SSF74924">
    <property type="entry name" value="Cap-Gly domain"/>
    <property type="match status" value="1"/>
</dbReference>
<sequence>MNNTENNNFGTNQEIQFQIGDFVAIDSTKRGFVRYVGPTKFRPGIWVGVELEGDYGKNDGSVDGYSFLSFFNRITYFDCPKNKGLFLQPSKLFLLKKSSAFISTSQVFKTRNRSATIDNNASSSKESLNLKQRPTSLLAAAGLEQHKELPRPHSLITSKSLSHHEENELTLKQLKIQNQVLSNELNRLKYQLEDTERNLISSQKALANENIDSMNTINQNELKELLNKNNKICAELEIIRKERDQLLAKVNDLEKIRSPDNEKIEQLEFEMSMLQAELSLRKNDSQEFDNQTDSIKEECLLLKSQLEGLKSEMNSLKTLLDNKNQELIRLQETNNAREKELQVVKSTFVSIDKENDKYEKLLFVEREKVVNLEQDLEKHTQLLNEKDSVISSLMSKLDSAQKESITAFEASKKELVKRNEELNLENQGLSLHLSELQKEIEEKEDLLKFQSESLKEENNNLTKINKELNSKYSNIQDEISNIKIELDKVKEEKRHLEHLNQNIANERKDDLKKIEKLQDEIITFQNLAEEKSLMLLSMEKQSENLQKDFEQKRNALELELFKRDENVTLLKDEIDNLKQIIQFQQDTINSLKSENFNENEEISFLKKLLENEKENSNQLKIQKSDIEFKLREKENNESQLLDKLQEIKLQLEDQGLLIETLKVEKEEVELQMKIQKNDFESEKDSLNKDLELKINSLKSKMNSLELENSDLRRKTESNSVSKLTIEQISLKSTIQAEEIDDLKKALKKKENDEKETIKRIDDLIRRNEELELTTVDLQSRIESESLKRIKSSDFEEIQKTLAAEKATFATKVSQLEKQLTSLKLQKTEYENEKVLLLEEISSLKERIDIISDEKRILENSQSRVVQKKPAKVAHFNSMVSNLNLFEENENKDLIKIQQEAQQLDSLLIDTSILVSQNQLVSKIESFPFIKSYLSSSLTEINNDDTFLTKLNDLLRQNYIDNNPSTDKFNQLDNDIPKDKSYCLYCDAFDHSTEQCLNQSQLICLVLIVLK</sequence>
<accession>A0A075B2Y6</accession>
<dbReference type="Gene3D" id="2.30.30.190">
    <property type="entry name" value="CAP Gly-rich-like domain"/>
    <property type="match status" value="1"/>
</dbReference>
<dbReference type="SMART" id="SM01052">
    <property type="entry name" value="CAP_GLY"/>
    <property type="match status" value="1"/>
</dbReference>
<feature type="coiled-coil region" evidence="1">
    <location>
        <begin position="164"/>
        <end position="256"/>
    </location>
</feature>
<keyword evidence="4" id="KW-1185">Reference proteome</keyword>
<organism evidence="3 4">
    <name type="scientific">Rozella allomycis (strain CSF55)</name>
    <dbReference type="NCBI Taxonomy" id="988480"/>
    <lineage>
        <taxon>Eukaryota</taxon>
        <taxon>Fungi</taxon>
        <taxon>Fungi incertae sedis</taxon>
        <taxon>Cryptomycota</taxon>
        <taxon>Cryptomycota incertae sedis</taxon>
        <taxon>Rozella</taxon>
    </lineage>
</organism>
<evidence type="ECO:0000313" key="4">
    <source>
        <dbReference type="Proteomes" id="UP000030755"/>
    </source>
</evidence>
<dbReference type="OrthoDB" id="2130750at2759"/>
<dbReference type="EMBL" id="KE560862">
    <property type="protein sequence ID" value="EPZ35138.1"/>
    <property type="molecule type" value="Genomic_DNA"/>
</dbReference>
<evidence type="ECO:0000256" key="1">
    <source>
        <dbReference type="SAM" id="Coils"/>
    </source>
</evidence>
<dbReference type="HOGENOM" id="CLU_297935_0_0_1"/>
<reference evidence="3 4" key="1">
    <citation type="journal article" date="2013" name="Curr. Biol.">
        <title>Shared signatures of parasitism and phylogenomics unite Cryptomycota and microsporidia.</title>
        <authorList>
            <person name="James T.Y."/>
            <person name="Pelin A."/>
            <person name="Bonen L."/>
            <person name="Ahrendt S."/>
            <person name="Sain D."/>
            <person name="Corradi N."/>
            <person name="Stajich J.E."/>
        </authorList>
    </citation>
    <scope>NUCLEOTIDE SEQUENCE [LARGE SCALE GENOMIC DNA]</scope>
    <source>
        <strain evidence="3 4">CSF55</strain>
    </source>
</reference>
<dbReference type="OMA" id="YGRERET"/>
<dbReference type="PROSITE" id="PS50245">
    <property type="entry name" value="CAP_GLY_2"/>
    <property type="match status" value="1"/>
</dbReference>
<dbReference type="AlphaFoldDB" id="A0A075B2Y6"/>
<name>A0A075B2Y6_ROZAC</name>
<evidence type="ECO:0000313" key="3">
    <source>
        <dbReference type="EMBL" id="EPZ35138.1"/>
    </source>
</evidence>
<dbReference type="InterPro" id="IPR036859">
    <property type="entry name" value="CAP-Gly_dom_sf"/>
</dbReference>
<gene>
    <name evidence="3" type="ORF">O9G_003627</name>
</gene>
<dbReference type="InterPro" id="IPR000938">
    <property type="entry name" value="CAP-Gly_domain"/>
</dbReference>
<feature type="coiled-coil region" evidence="1">
    <location>
        <begin position="812"/>
        <end position="860"/>
    </location>
</feature>
<keyword evidence="1" id="KW-0175">Coiled coil</keyword>
<evidence type="ECO:0000259" key="2">
    <source>
        <dbReference type="PROSITE" id="PS50245"/>
    </source>
</evidence>
<protein>
    <submittedName>
        <fullName evidence="3">CAP Gly-rich domain-containing protein</fullName>
    </submittedName>
</protein>
<dbReference type="STRING" id="988480.A0A075B2Y6"/>
<feature type="domain" description="CAP-Gly" evidence="2">
    <location>
        <begin position="37"/>
        <end position="88"/>
    </location>
</feature>
<dbReference type="Proteomes" id="UP000030755">
    <property type="component" value="Unassembled WGS sequence"/>
</dbReference>
<dbReference type="Pfam" id="PF01302">
    <property type="entry name" value="CAP_GLY"/>
    <property type="match status" value="1"/>
</dbReference>
<proteinExistence type="predicted"/>